<dbReference type="RefSeq" id="WP_132336897.1">
    <property type="nucleotide sequence ID" value="NZ_SMJZ01000130.1"/>
</dbReference>
<gene>
    <name evidence="1" type="ORF">E1267_28740</name>
</gene>
<name>A0A4R4N2B7_9ACTN</name>
<dbReference type="InterPro" id="IPR036388">
    <property type="entry name" value="WH-like_DNA-bd_sf"/>
</dbReference>
<evidence type="ECO:0000313" key="2">
    <source>
        <dbReference type="Proteomes" id="UP000295157"/>
    </source>
</evidence>
<evidence type="ECO:0000313" key="1">
    <source>
        <dbReference type="EMBL" id="TDC02745.1"/>
    </source>
</evidence>
<dbReference type="Gene3D" id="1.10.10.10">
    <property type="entry name" value="Winged helix-like DNA-binding domain superfamily/Winged helix DNA-binding domain"/>
    <property type="match status" value="1"/>
</dbReference>
<keyword evidence="2" id="KW-1185">Reference proteome</keyword>
<proteinExistence type="predicted"/>
<accession>A0A4R4N2B7</accession>
<protein>
    <recommendedName>
        <fullName evidence="3">HTH domain-containing protein</fullName>
    </recommendedName>
</protein>
<evidence type="ECO:0008006" key="3">
    <source>
        <dbReference type="Google" id="ProtNLM"/>
    </source>
</evidence>
<reference evidence="1 2" key="1">
    <citation type="submission" date="2019-02" db="EMBL/GenBank/DDBJ databases">
        <title>Draft genome sequences of novel Actinobacteria.</title>
        <authorList>
            <person name="Sahin N."/>
            <person name="Ay H."/>
            <person name="Saygin H."/>
        </authorList>
    </citation>
    <scope>NUCLEOTIDE SEQUENCE [LARGE SCALE GENOMIC DNA]</scope>
    <source>
        <strain evidence="1 2">KC201</strain>
    </source>
</reference>
<dbReference type="InterPro" id="IPR036390">
    <property type="entry name" value="WH_DNA-bd_sf"/>
</dbReference>
<sequence>MGIVIGVVGPHDLVDDVAAVCEEQPGVSTLRLDYDHESQAPAIVEAHAASVEGWLFTGIVPYMLCRDAEALIRPAAFVDYSGATLLNALVRLQHRGEDVTRLSIDTLPAADVDATFGEAGLPTGELRTHPYRPGMTSQKAIAFHRRSPAHTVITCLSSVYEALRDERHVLRLVPSVHSVRVALRQLVLTAEGQVQEDAQIALGLVEVADEEGLLREATALGGTLAAFRGGTHLLVTTRGPLHDATGGFTGLPMLARLAEQNDAVRVGFGLGRSAAEAESLARRALAKARRLGPVAAVLSLRADADIVLESVTAEPAGGQSLSVIARRVGLSVPTLEKLLQARAATGGEPLTTREIADRLAVQQRTARRMLHRLELAGLAERTGNLTSGSSGRPLTLYRLTLQHPGPGHRSGEPA</sequence>
<dbReference type="AlphaFoldDB" id="A0A4R4N2B7"/>
<organism evidence="1 2">
    <name type="scientific">Nonomuraea longispora</name>
    <dbReference type="NCBI Taxonomy" id="1848320"/>
    <lineage>
        <taxon>Bacteria</taxon>
        <taxon>Bacillati</taxon>
        <taxon>Actinomycetota</taxon>
        <taxon>Actinomycetes</taxon>
        <taxon>Streptosporangiales</taxon>
        <taxon>Streptosporangiaceae</taxon>
        <taxon>Nonomuraea</taxon>
    </lineage>
</organism>
<dbReference type="OrthoDB" id="5441449at2"/>
<dbReference type="EMBL" id="SMJZ01000130">
    <property type="protein sequence ID" value="TDC02745.1"/>
    <property type="molecule type" value="Genomic_DNA"/>
</dbReference>
<comment type="caution">
    <text evidence="1">The sequence shown here is derived from an EMBL/GenBank/DDBJ whole genome shotgun (WGS) entry which is preliminary data.</text>
</comment>
<dbReference type="Proteomes" id="UP000295157">
    <property type="component" value="Unassembled WGS sequence"/>
</dbReference>
<dbReference type="SUPFAM" id="SSF46785">
    <property type="entry name" value="Winged helix' DNA-binding domain"/>
    <property type="match status" value="1"/>
</dbReference>